<feature type="binding site" evidence="5">
    <location>
        <begin position="295"/>
        <end position="298"/>
    </location>
    <ligand>
        <name>pyridoxal 5'-phosphate</name>
        <dbReference type="ChEBI" id="CHEBI:597326"/>
    </ligand>
</feature>
<evidence type="ECO:0000259" key="8">
    <source>
        <dbReference type="Pfam" id="PF02784"/>
    </source>
</evidence>
<dbReference type="PROSITE" id="PS00878">
    <property type="entry name" value="ODR_DC_2_1"/>
    <property type="match status" value="1"/>
</dbReference>
<feature type="binding site" evidence="5">
    <location>
        <position position="335"/>
    </location>
    <ligand>
        <name>substrate</name>
    </ligand>
</feature>
<evidence type="ECO:0000256" key="7">
    <source>
        <dbReference type="RuleBase" id="RU003738"/>
    </source>
</evidence>
<sequence length="445" mass="48490">MPQPELQSRTAWPPVVTSPRGHLAIGGADALGLVERFGTPLYVLDEAAIRRRCRAYREAMGDAGVVAYAAKALCTTAVLRIMDQEGLWLDLVSGGELHTALSAGFPPARVLLHGNNKSDEELRLAIEVGVGRVVVDNFHELERLAAMARAAGRTVPVLLRVAPGVEAHTHEFIRTGQQESKFGFDLATGQALEALDRVLDEPALDWYGFHCHIGSQILAVEPWEQAARIMMDLAAEAHRRTGRFVRELDLGGGLGIRYVPGDEPPSIAETVTRIRTAVARLADERGLPVPRLILEPGRSVVGEAGVTLYTVGSVKRVPGLLPYVAVDGGMADNPRYALYRALYTAVLANRPLDEPAERVCLVGRYCESGDVLIPEIDLPRVEPGDVVAVFSTGAYNYSMSSQYNRFPRPAMVLVRDGEAAVIVERETYDDLVRHDRIPPSLAREG</sequence>
<gene>
    <name evidence="5 9" type="primary">lysA</name>
    <name evidence="9" type="ORF">Q5761_08660</name>
</gene>
<dbReference type="PRINTS" id="PR01179">
    <property type="entry name" value="ODADCRBXLASE"/>
</dbReference>
<protein>
    <recommendedName>
        <fullName evidence="5 6">Diaminopimelate decarboxylase</fullName>
        <shortName evidence="5">DAP decarboxylase</shortName>
        <shortName evidence="5">DAPDC</shortName>
        <ecNumber evidence="5 6">4.1.1.20</ecNumber>
    </recommendedName>
</protein>
<organism evidence="9 10">
    <name type="scientific">Thermaerobacter composti</name>
    <dbReference type="NCBI Taxonomy" id="554949"/>
    <lineage>
        <taxon>Bacteria</taxon>
        <taxon>Bacillati</taxon>
        <taxon>Bacillota</taxon>
        <taxon>Clostridia</taxon>
        <taxon>Eubacteriales</taxon>
        <taxon>Clostridiales Family XVII. Incertae Sedis</taxon>
        <taxon>Thermaerobacter</taxon>
    </lineage>
</organism>
<dbReference type="RefSeq" id="WP_318750270.1">
    <property type="nucleotide sequence ID" value="NZ_CP132508.1"/>
</dbReference>
<dbReference type="InterPro" id="IPR002986">
    <property type="entry name" value="DAP_deCOOHase_LysA"/>
</dbReference>
<keyword evidence="5 7" id="KW-0457">Lysine biosynthesis</keyword>
<dbReference type="NCBIfam" id="TIGR01048">
    <property type="entry name" value="lysA"/>
    <property type="match status" value="1"/>
</dbReference>
<feature type="modified residue" description="N6-(pyridoxal phosphate)lysine" evidence="5">
    <location>
        <position position="71"/>
    </location>
</feature>
<dbReference type="InterPro" id="IPR022653">
    <property type="entry name" value="De-COase2_pyr-phos_BS"/>
</dbReference>
<feature type="binding site" evidence="5">
    <location>
        <position position="395"/>
    </location>
    <ligand>
        <name>pyridoxal 5'-phosphate</name>
        <dbReference type="ChEBI" id="CHEBI:597326"/>
    </ligand>
</feature>
<dbReference type="PRINTS" id="PR01181">
    <property type="entry name" value="DAPDCRBXLASE"/>
</dbReference>
<feature type="binding site" evidence="5">
    <location>
        <position position="367"/>
    </location>
    <ligand>
        <name>substrate</name>
    </ligand>
</feature>
<evidence type="ECO:0000256" key="1">
    <source>
        <dbReference type="ARBA" id="ARBA00001933"/>
    </source>
</evidence>
<dbReference type="PANTHER" id="PTHR43727">
    <property type="entry name" value="DIAMINOPIMELATE DECARBOXYLASE"/>
    <property type="match status" value="1"/>
</dbReference>
<accession>A0ABZ0QLS6</accession>
<evidence type="ECO:0000313" key="10">
    <source>
        <dbReference type="Proteomes" id="UP001304683"/>
    </source>
</evidence>
<comment type="pathway">
    <text evidence="5 7">Amino-acid biosynthesis; L-lysine biosynthesis via DAP pathway; L-lysine from DL-2,6-diaminopimelate: step 1/1.</text>
</comment>
<dbReference type="InterPro" id="IPR000183">
    <property type="entry name" value="Orn/DAP/Arg_de-COase"/>
</dbReference>
<evidence type="ECO:0000256" key="2">
    <source>
        <dbReference type="ARBA" id="ARBA00022793"/>
    </source>
</evidence>
<evidence type="ECO:0000256" key="5">
    <source>
        <dbReference type="HAMAP-Rule" id="MF_02120"/>
    </source>
</evidence>
<dbReference type="InterPro" id="IPR009006">
    <property type="entry name" value="Ala_racemase/Decarboxylase_C"/>
</dbReference>
<evidence type="ECO:0000256" key="3">
    <source>
        <dbReference type="ARBA" id="ARBA00022898"/>
    </source>
</evidence>
<comment type="cofactor">
    <cofactor evidence="1 5 7">
        <name>pyridoxal 5'-phosphate</name>
        <dbReference type="ChEBI" id="CHEBI:597326"/>
    </cofactor>
</comment>
<dbReference type="SUPFAM" id="SSF51419">
    <property type="entry name" value="PLP-binding barrel"/>
    <property type="match status" value="1"/>
</dbReference>
<evidence type="ECO:0000256" key="6">
    <source>
        <dbReference type="NCBIfam" id="TIGR01048"/>
    </source>
</evidence>
<dbReference type="PANTHER" id="PTHR43727:SF2">
    <property type="entry name" value="GROUP IV DECARBOXYLASE"/>
    <property type="match status" value="1"/>
</dbReference>
<feature type="domain" description="Orn/DAP/Arg decarboxylase 2 N-terminal" evidence="8">
    <location>
        <begin position="47"/>
        <end position="301"/>
    </location>
</feature>
<feature type="binding site" evidence="5">
    <location>
        <position position="339"/>
    </location>
    <ligand>
        <name>substrate</name>
    </ligand>
</feature>
<keyword evidence="2 5" id="KW-0210">Decarboxylase</keyword>
<comment type="similarity">
    <text evidence="5">Belongs to the Orn/Lys/Arg decarboxylase class-II family. LysA subfamily.</text>
</comment>
<dbReference type="SUPFAM" id="SSF50621">
    <property type="entry name" value="Alanine racemase C-terminal domain-like"/>
    <property type="match status" value="1"/>
</dbReference>
<feature type="binding site" evidence="5">
    <location>
        <position position="298"/>
    </location>
    <ligand>
        <name>substrate</name>
    </ligand>
</feature>
<dbReference type="Gene3D" id="3.20.20.10">
    <property type="entry name" value="Alanine racemase"/>
    <property type="match status" value="1"/>
</dbReference>
<keyword evidence="4 5" id="KW-0456">Lyase</keyword>
<dbReference type="GO" id="GO:0008836">
    <property type="term" value="F:diaminopimelate decarboxylase activity"/>
    <property type="evidence" value="ECO:0007669"/>
    <property type="project" value="UniProtKB-EC"/>
</dbReference>
<reference evidence="9 10" key="1">
    <citation type="submission" date="2023-08" db="EMBL/GenBank/DDBJ databases">
        <title>Genome sequence of Thermaerobacter compostii strain Ins1, a spore-forming filamentous bacterium isolated from a deep geothermal reservoir.</title>
        <authorList>
            <person name="Bregnard D."/>
            <person name="Gonzalez D."/>
            <person name="Junier P."/>
        </authorList>
    </citation>
    <scope>NUCLEOTIDE SEQUENCE [LARGE SCALE GENOMIC DNA]</scope>
    <source>
        <strain evidence="9 10">Ins1</strain>
    </source>
</reference>
<dbReference type="Pfam" id="PF02784">
    <property type="entry name" value="Orn_Arg_deC_N"/>
    <property type="match status" value="1"/>
</dbReference>
<dbReference type="HAMAP" id="MF_02120">
    <property type="entry name" value="LysA"/>
    <property type="match status" value="1"/>
</dbReference>
<proteinExistence type="inferred from homology"/>
<comment type="function">
    <text evidence="5">Specifically catalyzes the decarboxylation of meso-diaminopimelate (meso-DAP) to L-lysine.</text>
</comment>
<feature type="binding site" evidence="5">
    <location>
        <position position="395"/>
    </location>
    <ligand>
        <name>substrate</name>
    </ligand>
</feature>
<dbReference type="Gene3D" id="2.40.37.10">
    <property type="entry name" value="Lyase, Ornithine Decarboxylase, Chain A, domain 1"/>
    <property type="match status" value="1"/>
</dbReference>
<feature type="binding site" evidence="5">
    <location>
        <position position="253"/>
    </location>
    <ligand>
        <name>pyridoxal 5'-phosphate</name>
        <dbReference type="ChEBI" id="CHEBI:597326"/>
    </ligand>
</feature>
<evidence type="ECO:0000256" key="4">
    <source>
        <dbReference type="ARBA" id="ARBA00023239"/>
    </source>
</evidence>
<keyword evidence="3 5" id="KW-0663">Pyridoxal phosphate</keyword>
<dbReference type="CDD" id="cd06828">
    <property type="entry name" value="PLPDE_III_DapDC"/>
    <property type="match status" value="1"/>
</dbReference>
<keyword evidence="5" id="KW-0028">Amino-acid biosynthesis</keyword>
<dbReference type="EC" id="4.1.1.20" evidence="5 6"/>
<dbReference type="PROSITE" id="PS00879">
    <property type="entry name" value="ODR_DC_2_2"/>
    <property type="match status" value="1"/>
</dbReference>
<name>A0ABZ0QLS6_9FIRM</name>
<dbReference type="InterPro" id="IPR022657">
    <property type="entry name" value="De-COase2_CS"/>
</dbReference>
<dbReference type="InterPro" id="IPR022644">
    <property type="entry name" value="De-COase2_N"/>
</dbReference>
<keyword evidence="10" id="KW-1185">Reference proteome</keyword>
<dbReference type="InterPro" id="IPR029066">
    <property type="entry name" value="PLP-binding_barrel"/>
</dbReference>
<dbReference type="Proteomes" id="UP001304683">
    <property type="component" value="Chromosome"/>
</dbReference>
<evidence type="ECO:0000313" key="9">
    <source>
        <dbReference type="EMBL" id="WPD18434.1"/>
    </source>
</evidence>
<comment type="subunit">
    <text evidence="5">Homodimer.</text>
</comment>
<comment type="catalytic activity">
    <reaction evidence="5 7">
        <text>meso-2,6-diaminopimelate + H(+) = L-lysine + CO2</text>
        <dbReference type="Rhea" id="RHEA:15101"/>
        <dbReference type="ChEBI" id="CHEBI:15378"/>
        <dbReference type="ChEBI" id="CHEBI:16526"/>
        <dbReference type="ChEBI" id="CHEBI:32551"/>
        <dbReference type="ChEBI" id="CHEBI:57791"/>
        <dbReference type="EC" id="4.1.1.20"/>
    </reaction>
</comment>
<dbReference type="EMBL" id="CP132508">
    <property type="protein sequence ID" value="WPD18434.1"/>
    <property type="molecule type" value="Genomic_DNA"/>
</dbReference>